<dbReference type="Proteomes" id="UP000198432">
    <property type="component" value="Unassembled WGS sequence"/>
</dbReference>
<dbReference type="RefSeq" id="WP_089317666.1">
    <property type="nucleotide sequence ID" value="NZ_FZOQ01000002.1"/>
</dbReference>
<feature type="domain" description="PDZ" evidence="2">
    <location>
        <begin position="315"/>
        <end position="405"/>
    </location>
</feature>
<keyword evidence="3" id="KW-0378">Hydrolase</keyword>
<reference evidence="4" key="1">
    <citation type="submission" date="2017-06" db="EMBL/GenBank/DDBJ databases">
        <authorList>
            <person name="Varghese N."/>
            <person name="Submissions S."/>
        </authorList>
    </citation>
    <scope>NUCLEOTIDE SEQUENCE [LARGE SCALE GENOMIC DNA]</scope>
    <source>
        <strain evidence="4">NKM1</strain>
    </source>
</reference>
<proteinExistence type="predicted"/>
<dbReference type="Gene3D" id="2.30.42.10">
    <property type="match status" value="1"/>
</dbReference>
<feature type="chain" id="PRO_5012602147" evidence="1">
    <location>
        <begin position="24"/>
        <end position="418"/>
    </location>
</feature>
<dbReference type="InterPro" id="IPR001478">
    <property type="entry name" value="PDZ"/>
</dbReference>
<dbReference type="InterPro" id="IPR036034">
    <property type="entry name" value="PDZ_sf"/>
</dbReference>
<protein>
    <submittedName>
        <fullName evidence="3">Aspartyl protease</fullName>
    </submittedName>
</protein>
<dbReference type="Pfam" id="PF17820">
    <property type="entry name" value="PDZ_6"/>
    <property type="match status" value="1"/>
</dbReference>
<gene>
    <name evidence="3" type="ORF">SAMN06296052_102188</name>
</gene>
<dbReference type="EMBL" id="FZOQ01000002">
    <property type="protein sequence ID" value="SNS11768.1"/>
    <property type="molecule type" value="Genomic_DNA"/>
</dbReference>
<dbReference type="OrthoDB" id="3521766at2"/>
<feature type="signal peptide" evidence="1">
    <location>
        <begin position="1"/>
        <end position="23"/>
    </location>
</feature>
<dbReference type="GO" id="GO:0008233">
    <property type="term" value="F:peptidase activity"/>
    <property type="evidence" value="ECO:0007669"/>
    <property type="project" value="UniProtKB-KW"/>
</dbReference>
<keyword evidence="1" id="KW-0732">Signal</keyword>
<evidence type="ECO:0000259" key="2">
    <source>
        <dbReference type="PROSITE" id="PS50106"/>
    </source>
</evidence>
<dbReference type="AlphaFoldDB" id="A0A239BWF8"/>
<dbReference type="InterPro" id="IPR021109">
    <property type="entry name" value="Peptidase_aspartic_dom_sf"/>
</dbReference>
<sequence>MTKTGFLKLLCLFLFSLPVVVQAQEQLSFEKDTLFFTSNRKKVHLPFKLVHNLIVIPVRVNDSNPLNFILDTGVKTPLITRLYYSDSLSLVETNKVTIRGLGKGHTIEALYSVGNKILMPGVKGEQQEVLVLLEDVFNLSVRMGMPLHGIIGYDIFKNFVVKINYSKELITLYRPDIYLKKKRKAEEYPLHIEDSKPYIFAKIRQHTGDTLDVKLVIDTGASNSLSLYLPSDNRLSLPPKVVEAYLGRGLGGDIHGKIGRLQAFQLGKYELESIPASYPNEEAIQLALNVSDRNGNIGSDILRRFTVVLDYPHQRMLLQPNRKLREPFHYNMTGFEISTPFPGTNYYVVTNVVEGSPAKMVGLQPGDELLFINGQDCSELKLPQLLNLMDRDAGKKLRLRLKRETEILDVDLVLESRI</sequence>
<organism evidence="3 4">
    <name type="scientific">Pontibacter ummariensis</name>
    <dbReference type="NCBI Taxonomy" id="1610492"/>
    <lineage>
        <taxon>Bacteria</taxon>
        <taxon>Pseudomonadati</taxon>
        <taxon>Bacteroidota</taxon>
        <taxon>Cytophagia</taxon>
        <taxon>Cytophagales</taxon>
        <taxon>Hymenobacteraceae</taxon>
        <taxon>Pontibacter</taxon>
    </lineage>
</organism>
<name>A0A239BWF8_9BACT</name>
<evidence type="ECO:0000256" key="1">
    <source>
        <dbReference type="SAM" id="SignalP"/>
    </source>
</evidence>
<dbReference type="PROSITE" id="PS50106">
    <property type="entry name" value="PDZ"/>
    <property type="match status" value="1"/>
</dbReference>
<dbReference type="Pfam" id="PF13650">
    <property type="entry name" value="Asp_protease_2"/>
    <property type="match status" value="1"/>
</dbReference>
<accession>A0A239BWF8</accession>
<evidence type="ECO:0000313" key="4">
    <source>
        <dbReference type="Proteomes" id="UP000198432"/>
    </source>
</evidence>
<dbReference type="InterPro" id="IPR041489">
    <property type="entry name" value="PDZ_6"/>
</dbReference>
<evidence type="ECO:0000313" key="3">
    <source>
        <dbReference type="EMBL" id="SNS11768.1"/>
    </source>
</evidence>
<dbReference type="SUPFAM" id="SSF50156">
    <property type="entry name" value="PDZ domain-like"/>
    <property type="match status" value="1"/>
</dbReference>
<dbReference type="GO" id="GO:0006508">
    <property type="term" value="P:proteolysis"/>
    <property type="evidence" value="ECO:0007669"/>
    <property type="project" value="UniProtKB-KW"/>
</dbReference>
<keyword evidence="3" id="KW-0645">Protease</keyword>
<dbReference type="SMART" id="SM00228">
    <property type="entry name" value="PDZ"/>
    <property type="match status" value="1"/>
</dbReference>
<dbReference type="Gene3D" id="2.40.70.10">
    <property type="entry name" value="Acid Proteases"/>
    <property type="match status" value="2"/>
</dbReference>
<keyword evidence="4" id="KW-1185">Reference proteome</keyword>